<evidence type="ECO:0000313" key="2">
    <source>
        <dbReference type="EMBL" id="MDB2002369.1"/>
    </source>
</evidence>
<proteinExistence type="predicted"/>
<dbReference type="EMBL" id="JAINVB010000001">
    <property type="protein sequence ID" value="MCK0085558.1"/>
    <property type="molecule type" value="Genomic_DNA"/>
</dbReference>
<comment type="caution">
    <text evidence="1">The sequence shown here is derived from an EMBL/GenBank/DDBJ whole genome shotgun (WGS) entry which is preliminary data.</text>
</comment>
<dbReference type="SUPFAM" id="SSF53901">
    <property type="entry name" value="Thiolase-like"/>
    <property type="match status" value="1"/>
</dbReference>
<dbReference type="InterPro" id="IPR016039">
    <property type="entry name" value="Thiolase-like"/>
</dbReference>
<evidence type="ECO:0000313" key="1">
    <source>
        <dbReference type="EMBL" id="MCK0085558.1"/>
    </source>
</evidence>
<dbReference type="GeneID" id="57971382"/>
<dbReference type="Pfam" id="PF07451">
    <property type="entry name" value="SpoVAD"/>
    <property type="match status" value="1"/>
</dbReference>
<dbReference type="GO" id="GO:0016746">
    <property type="term" value="F:acyltransferase activity"/>
    <property type="evidence" value="ECO:0007669"/>
    <property type="project" value="InterPro"/>
</dbReference>
<sequence>MQKGKASIKFDKEPVIMGAASIVGEKEGEGPLKSCFDRVEPDPMYGQDSWEAAESEFQRQTALKCLEKSGLKESDIRYLFAGDLLGQIVATSFGVQDLEIPVFGLYGACSTMGEAIMLASMTVNAGYADRVMALASSHFASAERQFRFPLAYGNQRPLSTTWTVTGCGSVIVGKDGKESPSAQEEIYAKVTGATAGKIVDMQSRDSMNMGAAMAMAAVDTILQNFRDYEVDQTYYDKIITGDLGSVGQNILFDFMDKAGHDVKGIHMDCGMTIFDSAVQDTHSGGSGCGCSAVTLCGYILPKLRSGEWKRVLFVPTGALLSQISFNEGQNVPGIAHAVMLEHIGA</sequence>
<organism evidence="1 3">
    <name type="scientific">Clostridium symbiosum</name>
    <name type="common">Bacteroides symbiosus</name>
    <dbReference type="NCBI Taxonomy" id="1512"/>
    <lineage>
        <taxon>Bacteria</taxon>
        <taxon>Bacillati</taxon>
        <taxon>Bacillota</taxon>
        <taxon>Clostridia</taxon>
        <taxon>Lachnospirales</taxon>
        <taxon>Lachnospiraceae</taxon>
        <taxon>Otoolea</taxon>
    </lineage>
</organism>
<reference evidence="1" key="1">
    <citation type="journal article" date="2022" name="Cell Host Microbe">
        <title>Colonization of the live biotherapeutic product VE303 and modulation of the microbiota and metabolites in healthy volunteers.</title>
        <authorList>
            <person name="Dsouza M."/>
            <person name="Menon R."/>
            <person name="Crossette E."/>
            <person name="Bhattarai S.K."/>
            <person name="Schneider J."/>
            <person name="Kim Y.G."/>
            <person name="Reddy S."/>
            <person name="Caballero S."/>
            <person name="Felix C."/>
            <person name="Cornacchione L."/>
            <person name="Hendrickson J."/>
            <person name="Watson A.R."/>
            <person name="Minot S.S."/>
            <person name="Greenfield N."/>
            <person name="Schopf L."/>
            <person name="Szabady R."/>
            <person name="Patarroyo J."/>
            <person name="Smith W."/>
            <person name="Harrison P."/>
            <person name="Kuijper E.J."/>
            <person name="Kelly C.P."/>
            <person name="Olle B."/>
            <person name="Bobilev D."/>
            <person name="Silber J.L."/>
            <person name="Bucci V."/>
            <person name="Roberts B."/>
            <person name="Faith J."/>
            <person name="Norman J.M."/>
        </authorList>
    </citation>
    <scope>NUCLEOTIDE SEQUENCE</scope>
    <source>
        <strain evidence="1">VE303-04</strain>
    </source>
</reference>
<dbReference type="Proteomes" id="UP001300871">
    <property type="component" value="Unassembled WGS sequence"/>
</dbReference>
<dbReference type="Proteomes" id="UP001203136">
    <property type="component" value="Unassembled WGS sequence"/>
</dbReference>
<dbReference type="PIRSF" id="PIRSF011570">
    <property type="entry name" value="SpoVAD"/>
    <property type="match status" value="1"/>
</dbReference>
<dbReference type="InterPro" id="IPR038369">
    <property type="entry name" value="SpoVAD_sf"/>
</dbReference>
<dbReference type="InterPro" id="IPR010894">
    <property type="entry name" value="SpoVAD"/>
</dbReference>
<dbReference type="RefSeq" id="WP_003510425.1">
    <property type="nucleotide sequence ID" value="NZ_CABKPP010000009.1"/>
</dbReference>
<dbReference type="Gene3D" id="3.40.47.40">
    <property type="entry name" value="Stage V sporulation protein AD"/>
    <property type="match status" value="1"/>
</dbReference>
<dbReference type="AlphaFoldDB" id="A0AAW5F288"/>
<accession>A0AAW5F288</accession>
<gene>
    <name evidence="1" type="ORF">K5I21_06660</name>
    <name evidence="2" type="ORF">PM006_19405</name>
</gene>
<dbReference type="EMBL" id="JAQLGM010000069">
    <property type="protein sequence ID" value="MDB2002369.1"/>
    <property type="molecule type" value="Genomic_DNA"/>
</dbReference>
<protein>
    <submittedName>
        <fullName evidence="1">Stage V sporulation protein AD</fullName>
    </submittedName>
</protein>
<dbReference type="NCBIfam" id="NF006160">
    <property type="entry name" value="PRK08304.1"/>
    <property type="match status" value="1"/>
</dbReference>
<reference evidence="2" key="2">
    <citation type="submission" date="2023-01" db="EMBL/GenBank/DDBJ databases">
        <title>Human gut microbiome strain richness.</title>
        <authorList>
            <person name="Chen-Liaw A."/>
        </authorList>
    </citation>
    <scope>NUCLEOTIDE SEQUENCE</scope>
    <source>
        <strain evidence="2">B1_m1001713B170214d0_201011</strain>
    </source>
</reference>
<name>A0AAW5F288_CLOSY</name>
<evidence type="ECO:0000313" key="3">
    <source>
        <dbReference type="Proteomes" id="UP001203136"/>
    </source>
</evidence>